<evidence type="ECO:0000313" key="3">
    <source>
        <dbReference type="Proteomes" id="UP000177349"/>
    </source>
</evidence>
<reference evidence="2 3" key="1">
    <citation type="journal article" date="2016" name="Nat. Commun.">
        <title>Thousands of microbial genomes shed light on interconnected biogeochemical processes in an aquifer system.</title>
        <authorList>
            <person name="Anantharaman K."/>
            <person name="Brown C.T."/>
            <person name="Hug L.A."/>
            <person name="Sharon I."/>
            <person name="Castelle C.J."/>
            <person name="Probst A.J."/>
            <person name="Thomas B.C."/>
            <person name="Singh A."/>
            <person name="Wilkins M.J."/>
            <person name="Karaoz U."/>
            <person name="Brodie E.L."/>
            <person name="Williams K.H."/>
            <person name="Hubbard S.S."/>
            <person name="Banfield J.F."/>
        </authorList>
    </citation>
    <scope>NUCLEOTIDE SEQUENCE [LARGE SCALE GENOMIC DNA]</scope>
</reference>
<dbReference type="Pfam" id="PF04020">
    <property type="entry name" value="Phage_holin_4_2"/>
    <property type="match status" value="1"/>
</dbReference>
<proteinExistence type="predicted"/>
<evidence type="ECO:0008006" key="4">
    <source>
        <dbReference type="Google" id="ProtNLM"/>
    </source>
</evidence>
<feature type="transmembrane region" description="Helical" evidence="1">
    <location>
        <begin position="32"/>
        <end position="52"/>
    </location>
</feature>
<name>A0A1G2BNR4_9BACT</name>
<comment type="caution">
    <text evidence="2">The sequence shown here is derived from an EMBL/GenBank/DDBJ whole genome shotgun (WGS) entry which is preliminary data.</text>
</comment>
<evidence type="ECO:0000256" key="1">
    <source>
        <dbReference type="SAM" id="Phobius"/>
    </source>
</evidence>
<accession>A0A1G2BNR4</accession>
<feature type="transmembrane region" description="Helical" evidence="1">
    <location>
        <begin position="5"/>
        <end position="26"/>
    </location>
</feature>
<dbReference type="InterPro" id="IPR007165">
    <property type="entry name" value="Phage_holin_4_2"/>
</dbReference>
<sequence>MDMRLLYRAGLAAVASFILFFAAPGLGVQSLYHALMLSVILGFLNAFAPYIVSTATYQRNFLNIALFLFGINAFSLYLMIYFNLGLGSRSLATTVFAALTLSVLSLFITLVFGVKLNIK</sequence>
<feature type="transmembrane region" description="Helical" evidence="1">
    <location>
        <begin position="64"/>
        <end position="84"/>
    </location>
</feature>
<evidence type="ECO:0000313" key="2">
    <source>
        <dbReference type="EMBL" id="OGY90762.1"/>
    </source>
</evidence>
<keyword evidence="1" id="KW-1133">Transmembrane helix</keyword>
<dbReference type="AlphaFoldDB" id="A0A1G2BNR4"/>
<dbReference type="Proteomes" id="UP000177349">
    <property type="component" value="Unassembled WGS sequence"/>
</dbReference>
<keyword evidence="1" id="KW-0472">Membrane</keyword>
<feature type="transmembrane region" description="Helical" evidence="1">
    <location>
        <begin position="90"/>
        <end position="114"/>
    </location>
</feature>
<keyword evidence="1" id="KW-0812">Transmembrane</keyword>
<dbReference type="EMBL" id="MHKN01000057">
    <property type="protein sequence ID" value="OGY90762.1"/>
    <property type="molecule type" value="Genomic_DNA"/>
</dbReference>
<gene>
    <name evidence="2" type="ORF">A3B31_00085</name>
</gene>
<organism evidence="2 3">
    <name type="scientific">Candidatus Komeilibacteria bacterium RIFCSPLOWO2_01_FULL_53_11</name>
    <dbReference type="NCBI Taxonomy" id="1798552"/>
    <lineage>
        <taxon>Bacteria</taxon>
        <taxon>Candidatus Komeiliibacteriota</taxon>
    </lineage>
</organism>
<protein>
    <recommendedName>
        <fullName evidence="4">Phage holin family protein</fullName>
    </recommendedName>
</protein>